<protein>
    <submittedName>
        <fullName evidence="1">Uncharacterized protein</fullName>
    </submittedName>
</protein>
<proteinExistence type="predicted"/>
<name>A0A0E9RUV0_ANGAN</name>
<dbReference type="EMBL" id="GBXM01076524">
    <property type="protein sequence ID" value="JAH32053.1"/>
    <property type="molecule type" value="Transcribed_RNA"/>
</dbReference>
<reference evidence="1" key="1">
    <citation type="submission" date="2014-11" db="EMBL/GenBank/DDBJ databases">
        <authorList>
            <person name="Amaro Gonzalez C."/>
        </authorList>
    </citation>
    <scope>NUCLEOTIDE SEQUENCE</scope>
</reference>
<evidence type="ECO:0000313" key="1">
    <source>
        <dbReference type="EMBL" id="JAH32053.1"/>
    </source>
</evidence>
<accession>A0A0E9RUV0</accession>
<sequence length="35" mass="4067">MQIISLRAKYGPERLKGLTFKKEKTFTVYSNPSPH</sequence>
<dbReference type="AlphaFoldDB" id="A0A0E9RUV0"/>
<reference evidence="1" key="2">
    <citation type="journal article" date="2015" name="Fish Shellfish Immunol.">
        <title>Early steps in the European eel (Anguilla anguilla)-Vibrio vulnificus interaction in the gills: Role of the RtxA13 toxin.</title>
        <authorList>
            <person name="Callol A."/>
            <person name="Pajuelo D."/>
            <person name="Ebbesson L."/>
            <person name="Teles M."/>
            <person name="MacKenzie S."/>
            <person name="Amaro C."/>
        </authorList>
    </citation>
    <scope>NUCLEOTIDE SEQUENCE</scope>
</reference>
<organism evidence="1">
    <name type="scientific">Anguilla anguilla</name>
    <name type="common">European freshwater eel</name>
    <name type="synonym">Muraena anguilla</name>
    <dbReference type="NCBI Taxonomy" id="7936"/>
    <lineage>
        <taxon>Eukaryota</taxon>
        <taxon>Metazoa</taxon>
        <taxon>Chordata</taxon>
        <taxon>Craniata</taxon>
        <taxon>Vertebrata</taxon>
        <taxon>Euteleostomi</taxon>
        <taxon>Actinopterygii</taxon>
        <taxon>Neopterygii</taxon>
        <taxon>Teleostei</taxon>
        <taxon>Anguilliformes</taxon>
        <taxon>Anguillidae</taxon>
        <taxon>Anguilla</taxon>
    </lineage>
</organism>